<organism evidence="1 2">
    <name type="scientific">Paenibacillus aestuarii</name>
    <dbReference type="NCBI Taxonomy" id="516965"/>
    <lineage>
        <taxon>Bacteria</taxon>
        <taxon>Bacillati</taxon>
        <taxon>Bacillota</taxon>
        <taxon>Bacilli</taxon>
        <taxon>Bacillales</taxon>
        <taxon>Paenibacillaceae</taxon>
        <taxon>Paenibacillus</taxon>
    </lineage>
</organism>
<gene>
    <name evidence="1" type="ORF">ACFPOG_00985</name>
</gene>
<evidence type="ECO:0000313" key="2">
    <source>
        <dbReference type="Proteomes" id="UP001596044"/>
    </source>
</evidence>
<proteinExistence type="predicted"/>
<protein>
    <recommendedName>
        <fullName evidence="3">DUF3221 domain-containing protein</fullName>
    </recommendedName>
</protein>
<comment type="caution">
    <text evidence="1">The sequence shown here is derived from an EMBL/GenBank/DDBJ whole genome shotgun (WGS) entry which is preliminary data.</text>
</comment>
<dbReference type="PROSITE" id="PS51257">
    <property type="entry name" value="PROKAR_LIPOPROTEIN"/>
    <property type="match status" value="1"/>
</dbReference>
<dbReference type="RefSeq" id="WP_270880477.1">
    <property type="nucleotide sequence ID" value="NZ_JAQFVF010000033.1"/>
</dbReference>
<sequence>MKFILATWMIIMVVISGCSSLKSHNIIEVQGITGYIISFDNKDNNVLVAEAHAKDKMVQSHLINIQNYTLITDADNNKIHFSDLQIGQKVKTAYYIDKDNQFAVGTKLKSQLLRGSKIAVQPEDFPDILPIDETKAIATALQSEKSVQLFVRNVDFNKEDKTWRILVDDIITMENKRLVKIDSKNGQYID</sequence>
<dbReference type="EMBL" id="JBHSMJ010000004">
    <property type="protein sequence ID" value="MFC5446826.1"/>
    <property type="molecule type" value="Genomic_DNA"/>
</dbReference>
<reference evidence="2" key="1">
    <citation type="journal article" date="2019" name="Int. J. Syst. Evol. Microbiol.">
        <title>The Global Catalogue of Microorganisms (GCM) 10K type strain sequencing project: providing services to taxonomists for standard genome sequencing and annotation.</title>
        <authorList>
            <consortium name="The Broad Institute Genomics Platform"/>
            <consortium name="The Broad Institute Genome Sequencing Center for Infectious Disease"/>
            <person name="Wu L."/>
            <person name="Ma J."/>
        </authorList>
    </citation>
    <scope>NUCLEOTIDE SEQUENCE [LARGE SCALE GENOMIC DNA]</scope>
    <source>
        <strain evidence="2">KACC 11904</strain>
    </source>
</reference>
<evidence type="ECO:0000313" key="1">
    <source>
        <dbReference type="EMBL" id="MFC5446826.1"/>
    </source>
</evidence>
<accession>A0ABW0K119</accession>
<dbReference type="Proteomes" id="UP001596044">
    <property type="component" value="Unassembled WGS sequence"/>
</dbReference>
<evidence type="ECO:0008006" key="3">
    <source>
        <dbReference type="Google" id="ProtNLM"/>
    </source>
</evidence>
<keyword evidence="2" id="KW-1185">Reference proteome</keyword>
<name>A0ABW0K119_9BACL</name>